<dbReference type="EC" id="3.2.2.n1" evidence="3"/>
<dbReference type="RefSeq" id="WP_349244901.1">
    <property type="nucleotide sequence ID" value="NZ_JASCXX010000011.1"/>
</dbReference>
<keyword evidence="5" id="KW-1185">Reference proteome</keyword>
<evidence type="ECO:0000256" key="1">
    <source>
        <dbReference type="ARBA" id="ARBA00000274"/>
    </source>
</evidence>
<dbReference type="AlphaFoldDB" id="A0AAW6TVU8"/>
<comment type="catalytic activity">
    <reaction evidence="1">
        <text>AMP + H2O = D-ribose 5-phosphate + adenine</text>
        <dbReference type="Rhea" id="RHEA:20129"/>
        <dbReference type="ChEBI" id="CHEBI:15377"/>
        <dbReference type="ChEBI" id="CHEBI:16708"/>
        <dbReference type="ChEBI" id="CHEBI:78346"/>
        <dbReference type="ChEBI" id="CHEBI:456215"/>
        <dbReference type="EC" id="3.2.2.4"/>
    </reaction>
</comment>
<dbReference type="Gene3D" id="3.40.50.450">
    <property type="match status" value="1"/>
</dbReference>
<comment type="caution">
    <text evidence="4">The sequence shown here is derived from an EMBL/GenBank/DDBJ whole genome shotgun (WGS) entry which is preliminary data.</text>
</comment>
<accession>A0AAW6TVU8</accession>
<dbReference type="NCBIfam" id="TIGR00730">
    <property type="entry name" value="Rossman fold protein, TIGR00730 family"/>
    <property type="match status" value="1"/>
</dbReference>
<sequence>MKRVCVYCGSGVGGRPEYADAARMLGKALADRGLHLIFGGGRIGMMGVLARTVLEHGGRVTGVIPKALHEMDLALAEAADMRIVADMHERKALMAELANAFVALPGGFGTIEELFEVLTWAQLGFHAKPVGLLNVARYFDDVIRFVDHATVQGFIDPAHHDLLLVAQTPDELLARLADYKAPRVDKAQWALRSGLE</sequence>
<dbReference type="InterPro" id="IPR005269">
    <property type="entry name" value="LOG"/>
</dbReference>
<gene>
    <name evidence="4" type="ORF">QJ522_10605</name>
</gene>
<dbReference type="Pfam" id="PF03641">
    <property type="entry name" value="Lysine_decarbox"/>
    <property type="match status" value="1"/>
</dbReference>
<dbReference type="Proteomes" id="UP001431776">
    <property type="component" value="Unassembled WGS sequence"/>
</dbReference>
<dbReference type="EMBL" id="JASCXX010000011">
    <property type="protein sequence ID" value="MDI6449492.1"/>
    <property type="molecule type" value="Genomic_DNA"/>
</dbReference>
<dbReference type="SUPFAM" id="SSF102405">
    <property type="entry name" value="MCP/YpsA-like"/>
    <property type="match status" value="1"/>
</dbReference>
<keyword evidence="3" id="KW-0203">Cytokinin biosynthesis</keyword>
<evidence type="ECO:0000256" key="3">
    <source>
        <dbReference type="RuleBase" id="RU363015"/>
    </source>
</evidence>
<dbReference type="GO" id="GO:0009691">
    <property type="term" value="P:cytokinin biosynthetic process"/>
    <property type="evidence" value="ECO:0007669"/>
    <property type="project" value="UniProtKB-UniRule"/>
</dbReference>
<dbReference type="GO" id="GO:0005829">
    <property type="term" value="C:cytosol"/>
    <property type="evidence" value="ECO:0007669"/>
    <property type="project" value="TreeGrafter"/>
</dbReference>
<reference evidence="4" key="1">
    <citation type="submission" date="2023-05" db="EMBL/GenBank/DDBJ databases">
        <title>Anaerotaeda fermentans gen. nov., sp. nov., a novel anaerobic planctomycete of the new family within the order Sedimentisphaerales isolated from Taman Peninsula, Russia.</title>
        <authorList>
            <person name="Khomyakova M.A."/>
            <person name="Merkel A.Y."/>
            <person name="Slobodkin A.I."/>
        </authorList>
    </citation>
    <scope>NUCLEOTIDE SEQUENCE</scope>
    <source>
        <strain evidence="4">M17dextr</strain>
    </source>
</reference>
<dbReference type="PANTHER" id="PTHR31223:SF70">
    <property type="entry name" value="LOG FAMILY PROTEIN YJL055W"/>
    <property type="match status" value="1"/>
</dbReference>
<protein>
    <recommendedName>
        <fullName evidence="3">Cytokinin riboside 5'-monophosphate phosphoribohydrolase</fullName>
        <ecNumber evidence="3">3.2.2.n1</ecNumber>
    </recommendedName>
</protein>
<proteinExistence type="inferred from homology"/>
<name>A0AAW6TVU8_9BACT</name>
<comment type="similarity">
    <text evidence="2 3">Belongs to the LOG family.</text>
</comment>
<dbReference type="PANTHER" id="PTHR31223">
    <property type="entry name" value="LOG FAMILY PROTEIN YJL055W"/>
    <property type="match status" value="1"/>
</dbReference>
<keyword evidence="3" id="KW-0378">Hydrolase</keyword>
<evidence type="ECO:0000313" key="5">
    <source>
        <dbReference type="Proteomes" id="UP001431776"/>
    </source>
</evidence>
<dbReference type="InterPro" id="IPR031100">
    <property type="entry name" value="LOG_fam"/>
</dbReference>
<dbReference type="GO" id="GO:0008714">
    <property type="term" value="F:AMP nucleosidase activity"/>
    <property type="evidence" value="ECO:0007669"/>
    <property type="project" value="UniProtKB-EC"/>
</dbReference>
<evidence type="ECO:0000256" key="2">
    <source>
        <dbReference type="ARBA" id="ARBA00006763"/>
    </source>
</evidence>
<organism evidence="4 5">
    <name type="scientific">Anaerobaca lacustris</name>
    <dbReference type="NCBI Taxonomy" id="3044600"/>
    <lineage>
        <taxon>Bacteria</taxon>
        <taxon>Pseudomonadati</taxon>
        <taxon>Planctomycetota</taxon>
        <taxon>Phycisphaerae</taxon>
        <taxon>Sedimentisphaerales</taxon>
        <taxon>Anaerobacaceae</taxon>
        <taxon>Anaerobaca</taxon>
    </lineage>
</organism>
<evidence type="ECO:0000313" key="4">
    <source>
        <dbReference type="EMBL" id="MDI6449492.1"/>
    </source>
</evidence>